<accession>A0A8X6XRM3</accession>
<gene>
    <name evidence="2" type="primary">NCL1_40980</name>
    <name evidence="2" type="ORF">TNIN_323191</name>
</gene>
<name>A0A8X6XRM3_9ARAC</name>
<feature type="region of interest" description="Disordered" evidence="1">
    <location>
        <begin position="474"/>
        <end position="545"/>
    </location>
</feature>
<reference evidence="2" key="1">
    <citation type="submission" date="2020-08" db="EMBL/GenBank/DDBJ databases">
        <title>Multicomponent nature underlies the extraordinary mechanical properties of spider dragline silk.</title>
        <authorList>
            <person name="Kono N."/>
            <person name="Nakamura H."/>
            <person name="Mori M."/>
            <person name="Yoshida Y."/>
            <person name="Ohtoshi R."/>
            <person name="Malay A.D."/>
            <person name="Moran D.A.P."/>
            <person name="Tomita M."/>
            <person name="Numata K."/>
            <person name="Arakawa K."/>
        </authorList>
    </citation>
    <scope>NUCLEOTIDE SEQUENCE</scope>
</reference>
<feature type="compositionally biased region" description="Low complexity" evidence="1">
    <location>
        <begin position="525"/>
        <end position="534"/>
    </location>
</feature>
<feature type="compositionally biased region" description="Polar residues" evidence="1">
    <location>
        <begin position="474"/>
        <end position="503"/>
    </location>
</feature>
<evidence type="ECO:0000313" key="2">
    <source>
        <dbReference type="EMBL" id="GFY57374.1"/>
    </source>
</evidence>
<organism evidence="2 3">
    <name type="scientific">Trichonephila inaurata madagascariensis</name>
    <dbReference type="NCBI Taxonomy" id="2747483"/>
    <lineage>
        <taxon>Eukaryota</taxon>
        <taxon>Metazoa</taxon>
        <taxon>Ecdysozoa</taxon>
        <taxon>Arthropoda</taxon>
        <taxon>Chelicerata</taxon>
        <taxon>Arachnida</taxon>
        <taxon>Araneae</taxon>
        <taxon>Araneomorphae</taxon>
        <taxon>Entelegynae</taxon>
        <taxon>Araneoidea</taxon>
        <taxon>Nephilidae</taxon>
        <taxon>Trichonephila</taxon>
        <taxon>Trichonephila inaurata</taxon>
    </lineage>
</organism>
<sequence>MPKSLSFFSDGKENGTFFQNQPLSTFDFQNPLLSLVKDLHYRFQSGSPDFDLFSNDPVQSFKNNLPRQPSNKTSSDIELDCREHRCQSARRNLTGKMQKTSLKVIFTLFLWTIVLTTSLSSEVAENLTETDDAEFRQGGIAQQLMSSYPAMGYGGNTGGYQLMGAGAGANGGGGYVNMLRNLYRPPSFGLTDKVKHWVKSFMNRRQYVKPYYNPTGGLSYAPSEYGAKPMFGNGYKAISIPLRQLQKYYKPYYPTSEGGSPQYMQSAGGSSPGGAASASSFIGYNPSAGGVASNGGLYASESASAGHFTGGSGGVFSSPVDGASALYGAGGPSSGLFSSGSNPFSAGSGPNGGLFGGPGGSSGIYSPSDSSNSGLFSGASGGLYGSSGSPSSGLYHGSSSGGANGPVFGLEGSSSGGLYGTESGSSFFNANGGAGGYGSSASASSLLASLNGGSNGGSYGDLYASGANPSASLYNPSNGDNGRSYANSNNKQPGYGASSSALYISSDDRSSESYPSSKSSKEHSSNFNSDSSRNSHAETSYSVSFQPAQGKSYSAAFESAGFQPVSYSADSGNNQGFQEKSS</sequence>
<proteinExistence type="predicted"/>
<dbReference type="OrthoDB" id="6436545at2759"/>
<dbReference type="Proteomes" id="UP000886998">
    <property type="component" value="Unassembled WGS sequence"/>
</dbReference>
<evidence type="ECO:0000256" key="1">
    <source>
        <dbReference type="SAM" id="MobiDB-lite"/>
    </source>
</evidence>
<evidence type="ECO:0000313" key="3">
    <source>
        <dbReference type="Proteomes" id="UP000886998"/>
    </source>
</evidence>
<dbReference type="EMBL" id="BMAV01011464">
    <property type="protein sequence ID" value="GFY57374.1"/>
    <property type="molecule type" value="Genomic_DNA"/>
</dbReference>
<keyword evidence="3" id="KW-1185">Reference proteome</keyword>
<protein>
    <submittedName>
        <fullName evidence="2">Uncharacterized protein</fullName>
    </submittedName>
</protein>
<dbReference type="AlphaFoldDB" id="A0A8X6XRM3"/>
<comment type="caution">
    <text evidence="2">The sequence shown here is derived from an EMBL/GenBank/DDBJ whole genome shotgun (WGS) entry which is preliminary data.</text>
</comment>